<evidence type="ECO:0000313" key="16">
    <source>
        <dbReference type="EMBL" id="TDN32923.1"/>
    </source>
</evidence>
<dbReference type="SUPFAM" id="SSF55804">
    <property type="entry name" value="Phoshotransferase/anion transport protein"/>
    <property type="match status" value="1"/>
</dbReference>
<evidence type="ECO:0000313" key="15">
    <source>
        <dbReference type="EMBL" id="RXF53145.1"/>
    </source>
</evidence>
<reference evidence="16 19" key="1">
    <citation type="submission" date="2017-06" db="EMBL/GenBank/DDBJ databases">
        <authorList>
            <person name="Swanenburg J."/>
            <person name="Kort R."/>
        </authorList>
    </citation>
    <scope>NUCLEOTIDE SEQUENCE [LARGE SCALE GENOMIC DNA]</scope>
    <source>
        <strain evidence="16 19">RL05</strain>
    </source>
</reference>
<evidence type="ECO:0000313" key="14">
    <source>
        <dbReference type="EMBL" id="PLT11494.1"/>
    </source>
</evidence>
<dbReference type="Proteomes" id="UP001434419">
    <property type="component" value="Unassembled WGS sequence"/>
</dbReference>
<dbReference type="GO" id="GO:0016301">
    <property type="term" value="F:kinase activity"/>
    <property type="evidence" value="ECO:0007669"/>
    <property type="project" value="UniProtKB-KW"/>
</dbReference>
<keyword evidence="2" id="KW-0813">Transport</keyword>
<dbReference type="EMBL" id="JBETVU010000012">
    <property type="protein sequence ID" value="MES5150676.1"/>
    <property type="molecule type" value="Genomic_DNA"/>
</dbReference>
<dbReference type="CDD" id="cd00211">
    <property type="entry name" value="PTS_IIA_fru"/>
    <property type="match status" value="1"/>
</dbReference>
<dbReference type="Proteomes" id="UP000235119">
    <property type="component" value="Unassembled WGS sequence"/>
</dbReference>
<evidence type="ECO:0000256" key="10">
    <source>
        <dbReference type="ARBA" id="ARBA00042072"/>
    </source>
</evidence>
<dbReference type="EMBL" id="PKIW01000016">
    <property type="protein sequence ID" value="PLT11494.1"/>
    <property type="molecule type" value="Genomic_DNA"/>
</dbReference>
<dbReference type="Proteomes" id="UP001253287">
    <property type="component" value="Unassembled WGS sequence"/>
</dbReference>
<dbReference type="InterPro" id="IPR016152">
    <property type="entry name" value="PTrfase/Anion_transptr"/>
</dbReference>
<evidence type="ECO:0000313" key="17">
    <source>
        <dbReference type="Proteomes" id="UP000235119"/>
    </source>
</evidence>
<dbReference type="InterPro" id="IPR002178">
    <property type="entry name" value="PTS_EIIA_type-2_dom"/>
</dbReference>
<reference evidence="15 18" key="3">
    <citation type="submission" date="2019-01" db="EMBL/GenBank/DDBJ databases">
        <title>The genome sequence of Lactobacillus crispatus L49.</title>
        <authorList>
            <person name="Zhong J."/>
            <person name="Zhang J."/>
        </authorList>
    </citation>
    <scope>NUCLEOTIDE SEQUENCE [LARGE SCALE GENOMIC DNA]</scope>
    <source>
        <strain evidence="15 18">L49</strain>
    </source>
</reference>
<evidence type="ECO:0000313" key="20">
    <source>
        <dbReference type="Proteomes" id="UP001434419"/>
    </source>
</evidence>
<evidence type="ECO:0000256" key="4">
    <source>
        <dbReference type="ARBA" id="ARBA00022553"/>
    </source>
</evidence>
<dbReference type="InterPro" id="IPR051351">
    <property type="entry name" value="Ascorbate-PTS_EIIA_comp"/>
</dbReference>
<name>A0A135YLI0_9LACO</name>
<dbReference type="Pfam" id="PF00359">
    <property type="entry name" value="PTS_EIIA_2"/>
    <property type="match status" value="1"/>
</dbReference>
<keyword evidence="20" id="KW-1185">Reference proteome</keyword>
<accession>A0A135YLI0</accession>
<reference evidence="14 17" key="2">
    <citation type="submission" date="2017-12" db="EMBL/GenBank/DDBJ databases">
        <title>Phylogenetic diversity of female urinary microbiome.</title>
        <authorList>
            <person name="Thomas-White K."/>
            <person name="Wolfe A.J."/>
        </authorList>
    </citation>
    <scope>NUCLEOTIDE SEQUENCE [LARGE SCALE GENOMIC DNA]</scope>
    <source>
        <strain evidence="14 17">UMB0085</strain>
    </source>
</reference>
<dbReference type="EMBL" id="SCLX01000160">
    <property type="protein sequence ID" value="RXF53145.1"/>
    <property type="molecule type" value="Genomic_DNA"/>
</dbReference>
<protein>
    <recommendedName>
        <fullName evidence="9">Ascorbate-specific PTS system EIIA component</fullName>
    </recommendedName>
    <alternativeName>
        <fullName evidence="10">Ascorbate-specific phosphotransferase enzyme IIA component</fullName>
    </alternativeName>
</protein>
<dbReference type="PROSITE" id="PS51094">
    <property type="entry name" value="PTS_EIIA_TYPE_2"/>
    <property type="match status" value="1"/>
</dbReference>
<feature type="domain" description="PTS EIIA type-2" evidence="11">
    <location>
        <begin position="4"/>
        <end position="150"/>
    </location>
</feature>
<keyword evidence="4" id="KW-0597">Phosphoprotein</keyword>
<keyword evidence="5" id="KW-0808">Transferase</keyword>
<evidence type="ECO:0000313" key="12">
    <source>
        <dbReference type="EMBL" id="MDT9610298.1"/>
    </source>
</evidence>
<evidence type="ECO:0000256" key="6">
    <source>
        <dbReference type="ARBA" id="ARBA00022683"/>
    </source>
</evidence>
<evidence type="ECO:0000256" key="2">
    <source>
        <dbReference type="ARBA" id="ARBA00022448"/>
    </source>
</evidence>
<comment type="function">
    <text evidence="8">The phosphoenolpyruvate-dependent sugar phosphotransferase system (sugar PTS), a major carbohydrate active transport system, catalyzes the phosphorylation of incoming sugar substrates concomitantly with their translocation across the cell membrane. The enzyme II UlaABC PTS system is involved in ascorbate transport.</text>
</comment>
<keyword evidence="3" id="KW-0963">Cytoplasm</keyword>
<evidence type="ECO:0000256" key="7">
    <source>
        <dbReference type="ARBA" id="ARBA00022777"/>
    </source>
</evidence>
<dbReference type="GO" id="GO:0009401">
    <property type="term" value="P:phosphoenolpyruvate-dependent sugar phosphotransferase system"/>
    <property type="evidence" value="ECO:0007669"/>
    <property type="project" value="UniProtKB-KW"/>
</dbReference>
<evidence type="ECO:0000256" key="3">
    <source>
        <dbReference type="ARBA" id="ARBA00022490"/>
    </source>
</evidence>
<keyword evidence="7" id="KW-0418">Kinase</keyword>
<dbReference type="Gene3D" id="3.40.930.10">
    <property type="entry name" value="Mannitol-specific EII, Chain A"/>
    <property type="match status" value="1"/>
</dbReference>
<gene>
    <name evidence="13" type="ORF">ABVC42_12410</name>
    <name evidence="16" type="ORF">CEE75_03355</name>
    <name evidence="14" type="ORF">CYJ79_04405</name>
    <name evidence="15" type="ORF">ERD32_12660</name>
    <name evidence="12" type="ORF">RON39_09270</name>
</gene>
<comment type="subcellular location">
    <subcellularLocation>
        <location evidence="1">Cytoplasm</location>
    </subcellularLocation>
</comment>
<evidence type="ECO:0000256" key="5">
    <source>
        <dbReference type="ARBA" id="ARBA00022679"/>
    </source>
</evidence>
<comment type="caution">
    <text evidence="16">The sequence shown here is derived from an EMBL/GenBank/DDBJ whole genome shotgun (WGS) entry which is preliminary data.</text>
</comment>
<proteinExistence type="predicted"/>
<organism evidence="16 19">
    <name type="scientific">Lactobacillus crispatus</name>
    <dbReference type="NCBI Taxonomy" id="47770"/>
    <lineage>
        <taxon>Bacteria</taxon>
        <taxon>Bacillati</taxon>
        <taxon>Bacillota</taxon>
        <taxon>Bacilli</taxon>
        <taxon>Lactobacillales</taxon>
        <taxon>Lactobacillaceae</taxon>
        <taxon>Lactobacillus</taxon>
    </lineage>
</organism>
<evidence type="ECO:0000313" key="18">
    <source>
        <dbReference type="Proteomes" id="UP000289808"/>
    </source>
</evidence>
<evidence type="ECO:0000256" key="1">
    <source>
        <dbReference type="ARBA" id="ARBA00004496"/>
    </source>
</evidence>
<dbReference type="PANTHER" id="PTHR36203">
    <property type="entry name" value="ASCORBATE-SPECIFIC PTS SYSTEM EIIA COMPONENT"/>
    <property type="match status" value="1"/>
</dbReference>
<reference evidence="13" key="5">
    <citation type="submission" date="2024-06" db="EMBL/GenBank/DDBJ databases">
        <title>Vaginal Lactobacillus fatty acid response mechanisms reveal a metabolite-targeted strategy for bacterial vaginosis treatment.</title>
        <authorList>
            <person name="Zhu M."/>
            <person name="Blainey P.C."/>
            <person name="Bloom S.M."/>
            <person name="Kwon D.S."/>
        </authorList>
    </citation>
    <scope>NUCLEOTIDE SEQUENCE</scope>
    <source>
        <strain evidence="13">194_F1_1</strain>
    </source>
</reference>
<reference evidence="12" key="4">
    <citation type="submission" date="2023-08" db="EMBL/GenBank/DDBJ databases">
        <title>Lactobacillus from the Female Urinary Tract.</title>
        <authorList>
            <person name="Stegman N."/>
            <person name="Jackson B."/>
            <person name="Steiling M."/>
            <person name="Sedano C."/>
            <person name="Wolfe A."/>
            <person name="Putonti C."/>
        </authorList>
    </citation>
    <scope>NUCLEOTIDE SEQUENCE</scope>
    <source>
        <strain evidence="12">UMB5661</strain>
    </source>
</reference>
<dbReference type="EMBL" id="JAVTXN010000059">
    <property type="protein sequence ID" value="MDT9610298.1"/>
    <property type="molecule type" value="Genomic_DNA"/>
</dbReference>
<evidence type="ECO:0000256" key="8">
    <source>
        <dbReference type="ARBA" id="ARBA00037387"/>
    </source>
</evidence>
<dbReference type="RefSeq" id="WP_005720379.1">
    <property type="nucleotide sequence ID" value="NZ_CAZZQI010000001.1"/>
</dbReference>
<dbReference type="Proteomes" id="UP000289808">
    <property type="component" value="Unassembled WGS sequence"/>
</dbReference>
<dbReference type="EMBL" id="NKLP01000054">
    <property type="protein sequence ID" value="TDN32923.1"/>
    <property type="molecule type" value="Genomic_DNA"/>
</dbReference>
<evidence type="ECO:0000313" key="19">
    <source>
        <dbReference type="Proteomes" id="UP000295195"/>
    </source>
</evidence>
<evidence type="ECO:0000259" key="11">
    <source>
        <dbReference type="PROSITE" id="PS51094"/>
    </source>
</evidence>
<evidence type="ECO:0000256" key="9">
    <source>
        <dbReference type="ARBA" id="ARBA00041175"/>
    </source>
</evidence>
<sequence length="152" mass="17082">MLRYFLENNLLNITDEHPETWEEAIRVAGKVMKQDKLVTDDYIDSVIADVKKYGPYIVIVPGVAMPHSKADSEGVLGTGIGLTILPEPVSFDESDPDKSAKLFFMLAAKDNNTHVKNIAHLSDMLMEDNMIDDLSKVKNLDDYKAVMKKHNM</sequence>
<dbReference type="PANTHER" id="PTHR36203:SF1">
    <property type="entry name" value="ASCORBATE-SPECIFIC PTS SYSTEM EIIA COMPONENT"/>
    <property type="match status" value="1"/>
</dbReference>
<dbReference type="GO" id="GO:0005737">
    <property type="term" value="C:cytoplasm"/>
    <property type="evidence" value="ECO:0007669"/>
    <property type="project" value="UniProtKB-SubCell"/>
</dbReference>
<keyword evidence="6" id="KW-0598">Phosphotransferase system</keyword>
<keyword evidence="12" id="KW-0762">Sugar transport</keyword>
<evidence type="ECO:0000313" key="13">
    <source>
        <dbReference type="EMBL" id="MES5150676.1"/>
    </source>
</evidence>
<dbReference type="AlphaFoldDB" id="A0A135YLI0"/>
<dbReference type="Proteomes" id="UP000295195">
    <property type="component" value="Unassembled WGS sequence"/>
</dbReference>